<organism evidence="1 2">
    <name type="scientific">Paramagnetospirillum caucaseum</name>
    <dbReference type="NCBI Taxonomy" id="1244869"/>
    <lineage>
        <taxon>Bacteria</taxon>
        <taxon>Pseudomonadati</taxon>
        <taxon>Pseudomonadota</taxon>
        <taxon>Alphaproteobacteria</taxon>
        <taxon>Rhodospirillales</taxon>
        <taxon>Magnetospirillaceae</taxon>
        <taxon>Paramagnetospirillum</taxon>
    </lineage>
</organism>
<evidence type="ECO:0000313" key="2">
    <source>
        <dbReference type="Proteomes" id="UP000011744"/>
    </source>
</evidence>
<comment type="caution">
    <text evidence="1">The sequence shown here is derived from an EMBL/GenBank/DDBJ whole genome shotgun (WGS) entry which is preliminary data.</text>
</comment>
<gene>
    <name evidence="1" type="ORF">H261_15335</name>
</gene>
<proteinExistence type="predicted"/>
<sequence length="101" mass="11355">MIRPPRATIETTVDDLPEALAAAGFRSGERVRIQVEYLDEDDRFPPGISLIETEDRKIFTGVTTETAEAVIRAAGIKDGERFSIRLHRNGGELELELCRER</sequence>
<dbReference type="STRING" id="1244869.H261_15335"/>
<reference evidence="1 2" key="1">
    <citation type="journal article" date="2014" name="Genome Announc.">
        <title>Draft Genome Sequence of Magnetospirillum sp. Strain SO-1, a Freshwater Magnetotactic Bacterium Isolated from the Ol'khovka River, Russia.</title>
        <authorList>
            <person name="Grouzdev D.S."/>
            <person name="Dziuba M.V."/>
            <person name="Sukhacheva M.S."/>
            <person name="Mardanov A.V."/>
            <person name="Beletskiy A.V."/>
            <person name="Kuznetsov B.B."/>
            <person name="Skryabin K.G."/>
        </authorList>
    </citation>
    <scope>NUCLEOTIDE SEQUENCE [LARGE SCALE GENOMIC DNA]</scope>
    <source>
        <strain evidence="1 2">SO-1</strain>
    </source>
</reference>
<protein>
    <submittedName>
        <fullName evidence="1">Uncharacterized protein</fullName>
    </submittedName>
</protein>
<evidence type="ECO:0000313" key="1">
    <source>
        <dbReference type="EMBL" id="EME69046.1"/>
    </source>
</evidence>
<name>M2Y7L8_9PROT</name>
<accession>M2Y7L8</accession>
<keyword evidence="2" id="KW-1185">Reference proteome</keyword>
<dbReference type="Proteomes" id="UP000011744">
    <property type="component" value="Unassembled WGS sequence"/>
</dbReference>
<dbReference type="AlphaFoldDB" id="M2Y7L8"/>
<dbReference type="EMBL" id="AONQ01000044">
    <property type="protein sequence ID" value="EME69046.1"/>
    <property type="molecule type" value="Genomic_DNA"/>
</dbReference>